<dbReference type="EMBL" id="JAFFZE010000002">
    <property type="protein sequence ID" value="MCT2581604.1"/>
    <property type="molecule type" value="Genomic_DNA"/>
</dbReference>
<dbReference type="PANTHER" id="PTHR34218:SF3">
    <property type="entry name" value="ACYL-HOMOSERINE LACTONE ACYLASE PVDQ"/>
    <property type="match status" value="1"/>
</dbReference>
<dbReference type="Pfam" id="PF01804">
    <property type="entry name" value="Penicil_amidase"/>
    <property type="match status" value="1"/>
</dbReference>
<gene>
    <name evidence="6" type="ORF">JT362_00530</name>
</gene>
<dbReference type="PANTHER" id="PTHR34218">
    <property type="entry name" value="PEPTIDASE S45 PENICILLIN AMIDASE"/>
    <property type="match status" value="1"/>
</dbReference>
<keyword evidence="4" id="KW-0865">Zymogen</keyword>
<dbReference type="InterPro" id="IPR029055">
    <property type="entry name" value="Ntn_hydrolases_N"/>
</dbReference>
<proteinExistence type="inferred from homology"/>
<keyword evidence="3" id="KW-0378">Hydrolase</keyword>
<keyword evidence="2" id="KW-0732">Signal</keyword>
<organism evidence="6 7">
    <name type="scientific">Actinophytocola gossypii</name>
    <dbReference type="NCBI Taxonomy" id="2812003"/>
    <lineage>
        <taxon>Bacteria</taxon>
        <taxon>Bacillati</taxon>
        <taxon>Actinomycetota</taxon>
        <taxon>Actinomycetes</taxon>
        <taxon>Pseudonocardiales</taxon>
        <taxon>Pseudonocardiaceae</taxon>
    </lineage>
</organism>
<comment type="similarity">
    <text evidence="1">Belongs to the peptidase S45 family.</text>
</comment>
<feature type="compositionally biased region" description="Basic and acidic residues" evidence="5">
    <location>
        <begin position="272"/>
        <end position="286"/>
    </location>
</feature>
<evidence type="ECO:0000256" key="4">
    <source>
        <dbReference type="ARBA" id="ARBA00023145"/>
    </source>
</evidence>
<dbReference type="Gene3D" id="2.30.120.10">
    <property type="match status" value="1"/>
</dbReference>
<dbReference type="Gene3D" id="1.10.439.10">
    <property type="entry name" value="Penicillin Amidohydrolase, domain 1"/>
    <property type="match status" value="1"/>
</dbReference>
<evidence type="ECO:0000256" key="2">
    <source>
        <dbReference type="ARBA" id="ARBA00022729"/>
    </source>
</evidence>
<comment type="caution">
    <text evidence="6">The sequence shown here is derived from an EMBL/GenBank/DDBJ whole genome shotgun (WGS) entry which is preliminary data.</text>
</comment>
<dbReference type="RefSeq" id="WP_260188961.1">
    <property type="nucleotide sequence ID" value="NZ_JAFFZE010000002.1"/>
</dbReference>
<dbReference type="Proteomes" id="UP001156441">
    <property type="component" value="Unassembled WGS sequence"/>
</dbReference>
<evidence type="ECO:0000313" key="7">
    <source>
        <dbReference type="Proteomes" id="UP001156441"/>
    </source>
</evidence>
<evidence type="ECO:0000256" key="1">
    <source>
        <dbReference type="ARBA" id="ARBA00006586"/>
    </source>
</evidence>
<dbReference type="CDD" id="cd03747">
    <property type="entry name" value="Ntn_PGA_like"/>
    <property type="match status" value="1"/>
</dbReference>
<evidence type="ECO:0000256" key="3">
    <source>
        <dbReference type="ARBA" id="ARBA00022801"/>
    </source>
</evidence>
<evidence type="ECO:0000256" key="5">
    <source>
        <dbReference type="SAM" id="MobiDB-lite"/>
    </source>
</evidence>
<dbReference type="InterPro" id="IPR043147">
    <property type="entry name" value="Penicillin_amidase_A-knob"/>
</dbReference>
<dbReference type="InterPro" id="IPR043146">
    <property type="entry name" value="Penicillin_amidase_N_B-knob"/>
</dbReference>
<accession>A0ABT2J2S8</accession>
<protein>
    <submittedName>
        <fullName evidence="6">Penicillin acylase family protein</fullName>
    </submittedName>
</protein>
<evidence type="ECO:0000313" key="6">
    <source>
        <dbReference type="EMBL" id="MCT2581604.1"/>
    </source>
</evidence>
<feature type="region of interest" description="Disordered" evidence="5">
    <location>
        <begin position="263"/>
        <end position="297"/>
    </location>
</feature>
<dbReference type="Gene3D" id="1.10.1400.10">
    <property type="match status" value="1"/>
</dbReference>
<dbReference type="InterPro" id="IPR023343">
    <property type="entry name" value="Penicillin_amidase_dom1"/>
</dbReference>
<dbReference type="InterPro" id="IPR014395">
    <property type="entry name" value="Pen/GL7ACA/AHL_acylase"/>
</dbReference>
<sequence length="832" mass="92435">MRSRTARGWQALALGATLVATMVSIPEPGAAAPGEDRAYTVDGLNEPVDILVDDNGVPHIYADEHYDAFFAQGFNAARDRLWQIDLWRRKGLGQLSEVLGPAYVAQDRANRMFSYRGDIEAEWRSYGRDAKRLTESYTAGINAYIELARENDELMPWEFEFLRYQPDEWAAEDVVRLRTHALVGNLTSEVDRAYMARDFGLRYENIRQPLDAGWKTKVPKGLDLDLLPEDPEELLEVYDLATQGVTFSQENLAALGGFGSPTLDGQAVRPAADGDRPGDRAYHGESEEGSNSFAVAPGRTAVDGPLIASDPHRTQAVPSLRYVAHLNAPGMDVIGAGEPGLPGVSLGHNQDIAFGLTVFDIDQEDLYVYRTRPGHPNEYRYRGRWVPMDVRTEEIPVRGGGSETAAMKFTKHGPVIYEDPERNVAFGVRTVWSGPGTSAYFASIGYIREDDWGGFLDALDRWGTPGENQQYADAAGNIGWKPAGRTPVRRNWDGLLPVPGDGRYEWKGFYDADKLPVSYNPDRGWLQTNNESRLFDEHETGPLPKYVNRKIGFEAANPWRSLRTREVLAEMDEATQESMLELQTDHVSIPGRRITAAIENVRSDDPAVRQALDILRKWDHEMSLDSSAAAIFDVWTDLHGAPGTDDGFLGQALLAAAVDDRAAVEAIGKPASTTTVDMVEHPDRWFGGKAVAVRDAAIESSLAAAVRKLTEDQGADPNAWRYGFYNRQELIHPLSELVDPHTRGVIDIEPREKGPVNETVGDEGASWRYIAEPGNWDEALAMNNPGQSGDPESPFYENLFVPWSEDQMFTLHYSREDVEANTALRIRLEPSS</sequence>
<reference evidence="6 7" key="1">
    <citation type="submission" date="2021-02" db="EMBL/GenBank/DDBJ databases">
        <title>Actinophytocola xerophila sp. nov., isolated from soil of cotton cropping field.</title>
        <authorList>
            <person name="Huang R."/>
            <person name="Chen X."/>
            <person name="Ge X."/>
            <person name="Liu W."/>
        </authorList>
    </citation>
    <scope>NUCLEOTIDE SEQUENCE [LARGE SCALE GENOMIC DNA]</scope>
    <source>
        <strain evidence="6 7">S1-96</strain>
    </source>
</reference>
<keyword evidence="7" id="KW-1185">Reference proteome</keyword>
<dbReference type="SUPFAM" id="SSF56235">
    <property type="entry name" value="N-terminal nucleophile aminohydrolases (Ntn hydrolases)"/>
    <property type="match status" value="1"/>
</dbReference>
<dbReference type="Gene3D" id="3.60.20.10">
    <property type="entry name" value="Glutamine Phosphoribosylpyrophosphate, subunit 1, domain 1"/>
    <property type="match status" value="1"/>
</dbReference>
<dbReference type="InterPro" id="IPR002692">
    <property type="entry name" value="S45"/>
</dbReference>
<dbReference type="PIRSF" id="PIRSF001227">
    <property type="entry name" value="Pen_acylase"/>
    <property type="match status" value="1"/>
</dbReference>
<name>A0ABT2J2S8_9PSEU</name>